<dbReference type="PRINTS" id="PR00463">
    <property type="entry name" value="EP450I"/>
</dbReference>
<dbReference type="GO" id="GO:0005506">
    <property type="term" value="F:iron ion binding"/>
    <property type="evidence" value="ECO:0007669"/>
    <property type="project" value="InterPro"/>
</dbReference>
<dbReference type="InterPro" id="IPR001128">
    <property type="entry name" value="Cyt_P450"/>
</dbReference>
<evidence type="ECO:0000313" key="12">
    <source>
        <dbReference type="WBParaSite" id="nRc.2.0.1.t16974-RA"/>
    </source>
</evidence>
<evidence type="ECO:0000313" key="11">
    <source>
        <dbReference type="Proteomes" id="UP000887565"/>
    </source>
</evidence>
<comment type="subcellular location">
    <subcellularLocation>
        <location evidence="2">Endoplasmic reticulum membrane</location>
    </subcellularLocation>
</comment>
<keyword evidence="10" id="KW-0560">Oxidoreductase</keyword>
<evidence type="ECO:0000256" key="3">
    <source>
        <dbReference type="ARBA" id="ARBA00010617"/>
    </source>
</evidence>
<dbReference type="InterPro" id="IPR036396">
    <property type="entry name" value="Cyt_P450_sf"/>
</dbReference>
<evidence type="ECO:0000256" key="7">
    <source>
        <dbReference type="ARBA" id="ARBA00023033"/>
    </source>
</evidence>
<accession>A0A915IUB2</accession>
<dbReference type="AlphaFoldDB" id="A0A915IUB2"/>
<dbReference type="InterPro" id="IPR017972">
    <property type="entry name" value="Cyt_P450_CS"/>
</dbReference>
<dbReference type="Proteomes" id="UP000887565">
    <property type="component" value="Unplaced"/>
</dbReference>
<evidence type="ECO:0000256" key="5">
    <source>
        <dbReference type="ARBA" id="ARBA00022824"/>
    </source>
</evidence>
<dbReference type="WBParaSite" id="nRc.2.0.1.t16974-RA">
    <property type="protein sequence ID" value="nRc.2.0.1.t16974-RA"/>
    <property type="gene ID" value="nRc.2.0.1.g16974"/>
</dbReference>
<dbReference type="OMA" id="TCLMSIY"/>
<comment type="cofactor">
    <cofactor evidence="1 9">
        <name>heme</name>
        <dbReference type="ChEBI" id="CHEBI:30413"/>
    </cofactor>
</comment>
<dbReference type="GO" id="GO:0005789">
    <property type="term" value="C:endoplasmic reticulum membrane"/>
    <property type="evidence" value="ECO:0007669"/>
    <property type="project" value="UniProtKB-SubCell"/>
</dbReference>
<dbReference type="GO" id="GO:0020037">
    <property type="term" value="F:heme binding"/>
    <property type="evidence" value="ECO:0007669"/>
    <property type="project" value="InterPro"/>
</dbReference>
<reference evidence="12" key="1">
    <citation type="submission" date="2022-11" db="UniProtKB">
        <authorList>
            <consortium name="WormBaseParasite"/>
        </authorList>
    </citation>
    <scope>IDENTIFICATION</scope>
</reference>
<dbReference type="PANTHER" id="PTHR24291">
    <property type="entry name" value="CYTOCHROME P450 FAMILY 4"/>
    <property type="match status" value="1"/>
</dbReference>
<evidence type="ECO:0000256" key="8">
    <source>
        <dbReference type="ARBA" id="ARBA00023136"/>
    </source>
</evidence>
<evidence type="ECO:0000256" key="6">
    <source>
        <dbReference type="ARBA" id="ARBA00023004"/>
    </source>
</evidence>
<organism evidence="11 12">
    <name type="scientific">Romanomermis culicivorax</name>
    <name type="common">Nematode worm</name>
    <dbReference type="NCBI Taxonomy" id="13658"/>
    <lineage>
        <taxon>Eukaryota</taxon>
        <taxon>Metazoa</taxon>
        <taxon>Ecdysozoa</taxon>
        <taxon>Nematoda</taxon>
        <taxon>Enoplea</taxon>
        <taxon>Dorylaimia</taxon>
        <taxon>Mermithida</taxon>
        <taxon>Mermithoidea</taxon>
        <taxon>Mermithidae</taxon>
        <taxon>Romanomermis</taxon>
    </lineage>
</organism>
<dbReference type="GO" id="GO:0016705">
    <property type="term" value="F:oxidoreductase activity, acting on paired donors, with incorporation or reduction of molecular oxygen"/>
    <property type="evidence" value="ECO:0007669"/>
    <property type="project" value="InterPro"/>
</dbReference>
<dbReference type="InterPro" id="IPR050196">
    <property type="entry name" value="Cytochrome_P450_Monoox"/>
</dbReference>
<dbReference type="PANTHER" id="PTHR24291:SF189">
    <property type="entry name" value="CYTOCHROME P450 4C3-RELATED"/>
    <property type="match status" value="1"/>
</dbReference>
<dbReference type="Pfam" id="PF00067">
    <property type="entry name" value="p450"/>
    <property type="match status" value="2"/>
</dbReference>
<name>A0A915IUB2_ROMCU</name>
<keyword evidence="9 10" id="KW-0479">Metal-binding</keyword>
<evidence type="ECO:0000256" key="1">
    <source>
        <dbReference type="ARBA" id="ARBA00001971"/>
    </source>
</evidence>
<keyword evidence="8" id="KW-0472">Membrane</keyword>
<comment type="similarity">
    <text evidence="3 10">Belongs to the cytochrome P450 family.</text>
</comment>
<keyword evidence="5" id="KW-0256">Endoplasmic reticulum</keyword>
<keyword evidence="4 9" id="KW-0349">Heme</keyword>
<keyword evidence="11" id="KW-1185">Reference proteome</keyword>
<evidence type="ECO:0000256" key="9">
    <source>
        <dbReference type="PIRSR" id="PIRSR602401-1"/>
    </source>
</evidence>
<dbReference type="GO" id="GO:0004497">
    <property type="term" value="F:monooxygenase activity"/>
    <property type="evidence" value="ECO:0007669"/>
    <property type="project" value="UniProtKB-KW"/>
</dbReference>
<dbReference type="SUPFAM" id="SSF48264">
    <property type="entry name" value="Cytochrome P450"/>
    <property type="match status" value="1"/>
</dbReference>
<dbReference type="InterPro" id="IPR002401">
    <property type="entry name" value="Cyt_P450_E_grp-I"/>
</dbReference>
<proteinExistence type="inferred from homology"/>
<keyword evidence="7 10" id="KW-0503">Monooxygenase</keyword>
<dbReference type="PROSITE" id="PS00086">
    <property type="entry name" value="CYTOCHROME_P450"/>
    <property type="match status" value="1"/>
</dbReference>
<feature type="binding site" description="axial binding residue" evidence="9">
    <location>
        <position position="220"/>
    </location>
    <ligand>
        <name>heme</name>
        <dbReference type="ChEBI" id="CHEBI:30413"/>
    </ligand>
    <ligandPart>
        <name>Fe</name>
        <dbReference type="ChEBI" id="CHEBI:18248"/>
    </ligandPart>
</feature>
<evidence type="ECO:0000256" key="4">
    <source>
        <dbReference type="ARBA" id="ARBA00022617"/>
    </source>
</evidence>
<sequence>MLDAGKTKKIIEDKWNQLSENDAHFDEDSSSLQKRRLAFLDLLLLMVKDGALNLDDVQEEVDTFMFEGHDTTLSALNWCLQWIGSQPKVQEKLHQEMDEIFDRQEREVTTDDLKSMIMCFESIHYQRSCSHLDYSNFYTTLSSTLETTLVDFSTIKKYNAADGKTLPAGVEVFIWPYMIHRDPDFRAEPEKFDPDRFSSANSAGRHPFAYVPFSAGPRNCIGQRFAMMMLKTILCWILRRFEIKSCRNIEDIPENVDLVMRPGGGIELELKNCMNSQKI</sequence>
<evidence type="ECO:0000256" key="2">
    <source>
        <dbReference type="ARBA" id="ARBA00004586"/>
    </source>
</evidence>
<protein>
    <submittedName>
        <fullName evidence="12">Cytochrome P450</fullName>
    </submittedName>
</protein>
<dbReference type="PRINTS" id="PR00385">
    <property type="entry name" value="P450"/>
</dbReference>
<evidence type="ECO:0000256" key="10">
    <source>
        <dbReference type="RuleBase" id="RU000461"/>
    </source>
</evidence>
<keyword evidence="6 9" id="KW-0408">Iron</keyword>
<dbReference type="Gene3D" id="1.10.630.10">
    <property type="entry name" value="Cytochrome P450"/>
    <property type="match status" value="2"/>
</dbReference>